<dbReference type="AlphaFoldDB" id="A0AAW8JFY0"/>
<dbReference type="PROSITE" id="PS51257">
    <property type="entry name" value="PROKAR_LIPOPROTEIN"/>
    <property type="match status" value="1"/>
</dbReference>
<comment type="caution">
    <text evidence="1">The sequence shown here is derived from an EMBL/GenBank/DDBJ whole genome shotgun (WGS) entry which is preliminary data.</text>
</comment>
<reference evidence="1" key="1">
    <citation type="submission" date="2023-08" db="EMBL/GenBank/DDBJ databases">
        <title>Emergence of clinically-relevant ST2 carbapenem-resistant Acinetobacter baumannii strains in hospital sewages in Zhejiang, East of China.</title>
        <authorList>
            <person name="Kaichao C."/>
            <person name="Zhang R."/>
        </authorList>
    </citation>
    <scope>NUCLEOTIDE SEQUENCE</scope>
    <source>
        <strain evidence="1">M-SY-60</strain>
    </source>
</reference>
<dbReference type="EMBL" id="JAVIDA010000007">
    <property type="protein sequence ID" value="MDQ9071298.1"/>
    <property type="molecule type" value="Genomic_DNA"/>
</dbReference>
<organism evidence="1 2">
    <name type="scientific">Acinetobacter gerneri</name>
    <dbReference type="NCBI Taxonomy" id="202952"/>
    <lineage>
        <taxon>Bacteria</taxon>
        <taxon>Pseudomonadati</taxon>
        <taxon>Pseudomonadota</taxon>
        <taxon>Gammaproteobacteria</taxon>
        <taxon>Moraxellales</taxon>
        <taxon>Moraxellaceae</taxon>
        <taxon>Acinetobacter</taxon>
    </lineage>
</organism>
<gene>
    <name evidence="1" type="ORF">RFH51_07505</name>
</gene>
<protein>
    <recommendedName>
        <fullName evidence="3">Lipoprotein</fullName>
    </recommendedName>
</protein>
<evidence type="ECO:0000313" key="2">
    <source>
        <dbReference type="Proteomes" id="UP001243195"/>
    </source>
</evidence>
<accession>A0AAW8JFY0</accession>
<evidence type="ECO:0000313" key="1">
    <source>
        <dbReference type="EMBL" id="MDQ9071298.1"/>
    </source>
</evidence>
<sequence>MKFILIILLSISALSCTTIKNSYRVQILESELSNKTIKDILSILKDGHVGFIAEPPCFLTGIFILSKDKLVMVDLEINNIPTEIRENTIPCRWQVENFYQYYPSKIKVRKIDQNYIEKFNRPFNK</sequence>
<proteinExistence type="predicted"/>
<name>A0AAW8JFY0_9GAMM</name>
<dbReference type="RefSeq" id="WP_308955668.1">
    <property type="nucleotide sequence ID" value="NZ_DAMBEH010000094.1"/>
</dbReference>
<evidence type="ECO:0008006" key="3">
    <source>
        <dbReference type="Google" id="ProtNLM"/>
    </source>
</evidence>
<dbReference type="Proteomes" id="UP001243195">
    <property type="component" value="Unassembled WGS sequence"/>
</dbReference>